<sequence>MSERTPKDGSLHVERGEQGTRNGRLVDL</sequence>
<evidence type="ECO:0000256" key="1">
    <source>
        <dbReference type="SAM" id="MobiDB-lite"/>
    </source>
</evidence>
<protein>
    <submittedName>
        <fullName evidence="2">Uncharacterized protein</fullName>
    </submittedName>
</protein>
<organism evidence="2">
    <name type="scientific">Anguilla anguilla</name>
    <name type="common">European freshwater eel</name>
    <name type="synonym">Muraena anguilla</name>
    <dbReference type="NCBI Taxonomy" id="7936"/>
    <lineage>
        <taxon>Eukaryota</taxon>
        <taxon>Metazoa</taxon>
        <taxon>Chordata</taxon>
        <taxon>Craniata</taxon>
        <taxon>Vertebrata</taxon>
        <taxon>Euteleostomi</taxon>
        <taxon>Actinopterygii</taxon>
        <taxon>Neopterygii</taxon>
        <taxon>Teleostei</taxon>
        <taxon>Anguilliformes</taxon>
        <taxon>Anguillidae</taxon>
        <taxon>Anguilla</taxon>
    </lineage>
</organism>
<proteinExistence type="predicted"/>
<reference evidence="2" key="1">
    <citation type="submission" date="2014-11" db="EMBL/GenBank/DDBJ databases">
        <authorList>
            <person name="Amaro Gonzalez C."/>
        </authorList>
    </citation>
    <scope>NUCLEOTIDE SEQUENCE</scope>
</reference>
<evidence type="ECO:0000313" key="2">
    <source>
        <dbReference type="EMBL" id="JAH33139.1"/>
    </source>
</evidence>
<name>A0A0E9RVI3_ANGAN</name>
<dbReference type="AlphaFoldDB" id="A0A0E9RVI3"/>
<accession>A0A0E9RVI3</accession>
<reference evidence="2" key="2">
    <citation type="journal article" date="2015" name="Fish Shellfish Immunol.">
        <title>Early steps in the European eel (Anguilla anguilla)-Vibrio vulnificus interaction in the gills: Role of the RtxA13 toxin.</title>
        <authorList>
            <person name="Callol A."/>
            <person name="Pajuelo D."/>
            <person name="Ebbesson L."/>
            <person name="Teles M."/>
            <person name="MacKenzie S."/>
            <person name="Amaro C."/>
        </authorList>
    </citation>
    <scope>NUCLEOTIDE SEQUENCE</scope>
</reference>
<dbReference type="EMBL" id="GBXM01075438">
    <property type="protein sequence ID" value="JAH33139.1"/>
    <property type="molecule type" value="Transcribed_RNA"/>
</dbReference>
<feature type="region of interest" description="Disordered" evidence="1">
    <location>
        <begin position="1"/>
        <end position="28"/>
    </location>
</feature>